<dbReference type="EMBL" id="CABM01000031">
    <property type="protein sequence ID" value="CBH96729.1"/>
    <property type="molecule type" value="Genomic_DNA"/>
</dbReference>
<comment type="caution">
    <text evidence="1">The sequence shown here is derived from an EMBL/GenBank/DDBJ whole genome shotgun (WGS) entry which is preliminary data.</text>
</comment>
<sequence length="31" mass="3841">MRDFPLFFHYLSVYPETPEYAWQTDVHLPLK</sequence>
<protein>
    <submittedName>
        <fullName evidence="1">Putative transcriptional regulator (AraC family)</fullName>
    </submittedName>
</protein>
<evidence type="ECO:0000313" key="1">
    <source>
        <dbReference type="EMBL" id="CBH96729.1"/>
    </source>
</evidence>
<reference evidence="1" key="1">
    <citation type="submission" date="2009-10" db="EMBL/GenBank/DDBJ databases">
        <title>Diversity of trophic interactions inside an arsenic-rich microbial ecosystem.</title>
        <authorList>
            <person name="Bertin P.N."/>
            <person name="Heinrich-Salmeron A."/>
            <person name="Pelletier E."/>
            <person name="Goulhen-Chollet F."/>
            <person name="Arsene-Ploetze F."/>
            <person name="Gallien S."/>
            <person name="Calteau A."/>
            <person name="Vallenet D."/>
            <person name="Casiot C."/>
            <person name="Chane-Woon-Ming B."/>
            <person name="Giloteaux L."/>
            <person name="Barakat M."/>
            <person name="Bonnefoy V."/>
            <person name="Bruneel O."/>
            <person name="Chandler M."/>
            <person name="Cleiss J."/>
            <person name="Duran R."/>
            <person name="Elbaz-Poulichet F."/>
            <person name="Fonknechten N."/>
            <person name="Lauga B."/>
            <person name="Mornico D."/>
            <person name="Ortet P."/>
            <person name="Schaeffer C."/>
            <person name="Siguier P."/>
            <person name="Alexander Thil Smith A."/>
            <person name="Van Dorsselaer A."/>
            <person name="Weissenbach J."/>
            <person name="Medigue C."/>
            <person name="Le Paslier D."/>
        </authorList>
    </citation>
    <scope>NUCLEOTIDE SEQUENCE</scope>
</reference>
<accession>E6PP77</accession>
<dbReference type="AlphaFoldDB" id="E6PP77"/>
<proteinExistence type="predicted"/>
<gene>
    <name evidence="1" type="ORF">CARN2_2445</name>
</gene>
<name>E6PP77_9ZZZZ</name>
<organism evidence="1">
    <name type="scientific">mine drainage metagenome</name>
    <dbReference type="NCBI Taxonomy" id="410659"/>
    <lineage>
        <taxon>unclassified sequences</taxon>
        <taxon>metagenomes</taxon>
        <taxon>ecological metagenomes</taxon>
    </lineage>
</organism>